<gene>
    <name evidence="1" type="ORF">WKI58_21935</name>
</gene>
<accession>A0ACC6QL88</accession>
<sequence>MGKNAPEGRPGDGASVSDEEWAEFVRRAGEGSGADAPKEPSARARMVAARLRAEDERRRREGKPAEPEGWRTGPAWQERNGSARKRRRLVPVLGVLVAVGLAVVAVRPELVTGEAAREDSAPLAAETARPTAAPSADLFPDRPTLKEPFRGSPAVGWAAGAAGIELPEAKAVGGMSKEQVAHALRSTKELLVASNLDPATLRGEWPGAALKLLDPLQKDGHGALEKALRKPAKDEDPLWMFSRFDPAQVRPAGDVVRTRGRMTFGKGDRSGEVRVYADYTFVYPVVKAKPGADEVTRTVVRRQLTLALYDPAQVITTRGRLYVLRMDMTSGNSDCSKDGDGFLRPQFTEDLAGGAPEVSGPSVDPYDRSQDLDDLSQECGAVTRT</sequence>
<organism evidence="1 2">
    <name type="scientific">Streptomyces pratisoli</name>
    <dbReference type="NCBI Taxonomy" id="3139917"/>
    <lineage>
        <taxon>Bacteria</taxon>
        <taxon>Bacillati</taxon>
        <taxon>Actinomycetota</taxon>
        <taxon>Actinomycetes</taxon>
        <taxon>Kitasatosporales</taxon>
        <taxon>Streptomycetaceae</taxon>
        <taxon>Streptomyces</taxon>
    </lineage>
</organism>
<dbReference type="Proteomes" id="UP001375539">
    <property type="component" value="Unassembled WGS sequence"/>
</dbReference>
<evidence type="ECO:0000313" key="2">
    <source>
        <dbReference type="Proteomes" id="UP001375539"/>
    </source>
</evidence>
<protein>
    <submittedName>
        <fullName evidence="1">Uncharacterized protein</fullName>
    </submittedName>
</protein>
<keyword evidence="2" id="KW-1185">Reference proteome</keyword>
<proteinExistence type="predicted"/>
<evidence type="ECO:0000313" key="1">
    <source>
        <dbReference type="EMBL" id="MEJ8659139.1"/>
    </source>
</evidence>
<name>A0ACC6QL88_9ACTN</name>
<comment type="caution">
    <text evidence="1">The sequence shown here is derived from an EMBL/GenBank/DDBJ whole genome shotgun (WGS) entry which is preliminary data.</text>
</comment>
<dbReference type="EMBL" id="JBBKAI010000002">
    <property type="protein sequence ID" value="MEJ8659139.1"/>
    <property type="molecule type" value="Genomic_DNA"/>
</dbReference>
<reference evidence="1" key="1">
    <citation type="submission" date="2024-03" db="EMBL/GenBank/DDBJ databases">
        <title>Novel Streptomyces species of biotechnological and ecological value are a feature of Machair soil.</title>
        <authorList>
            <person name="Prole J.R."/>
            <person name="Goodfellow M."/>
            <person name="Allenby N."/>
            <person name="Ward A.C."/>
        </authorList>
    </citation>
    <scope>NUCLEOTIDE SEQUENCE</scope>
    <source>
        <strain evidence="1">MS1.AVA.4</strain>
    </source>
</reference>